<keyword evidence="2" id="KW-1185">Reference proteome</keyword>
<dbReference type="Proteomes" id="UP000015104">
    <property type="component" value="Unassembled WGS sequence"/>
</dbReference>
<sequence length="160" mass="18274">MAFRKNASNPLYAFHPRDISPIRMSNNPNASLTSSTPIIKRTGSQNKDKEEIPLSVLSPPVGNSFERIYAYLEYIDIRLNESRNIKGQIKIDIKTYAACIKEDVQLIEEQRTNAEETTVIARGGLGENAIEERINEDNIHILFQCKKYRKRDTRDAPHKG</sequence>
<organism evidence="1 2">
    <name type="scientific">Tetranychus urticae</name>
    <name type="common">Two-spotted spider mite</name>
    <dbReference type="NCBI Taxonomy" id="32264"/>
    <lineage>
        <taxon>Eukaryota</taxon>
        <taxon>Metazoa</taxon>
        <taxon>Ecdysozoa</taxon>
        <taxon>Arthropoda</taxon>
        <taxon>Chelicerata</taxon>
        <taxon>Arachnida</taxon>
        <taxon>Acari</taxon>
        <taxon>Acariformes</taxon>
        <taxon>Trombidiformes</taxon>
        <taxon>Prostigmata</taxon>
        <taxon>Eleutherengona</taxon>
        <taxon>Raphignathae</taxon>
        <taxon>Tetranychoidea</taxon>
        <taxon>Tetranychidae</taxon>
        <taxon>Tetranychus</taxon>
    </lineage>
</organism>
<dbReference type="EnsemblMetazoa" id="tetur06g02980.1">
    <property type="protein sequence ID" value="tetur06g02980.1"/>
    <property type="gene ID" value="tetur06g02980"/>
</dbReference>
<proteinExistence type="predicted"/>
<reference evidence="2" key="1">
    <citation type="submission" date="2011-08" db="EMBL/GenBank/DDBJ databases">
        <authorList>
            <person name="Rombauts S."/>
        </authorList>
    </citation>
    <scope>NUCLEOTIDE SEQUENCE</scope>
    <source>
        <strain evidence="2">London</strain>
    </source>
</reference>
<accession>T1K752</accession>
<reference evidence="1" key="2">
    <citation type="submission" date="2015-06" db="UniProtKB">
        <authorList>
            <consortium name="EnsemblMetazoa"/>
        </authorList>
    </citation>
    <scope>IDENTIFICATION</scope>
</reference>
<evidence type="ECO:0000313" key="2">
    <source>
        <dbReference type="Proteomes" id="UP000015104"/>
    </source>
</evidence>
<evidence type="ECO:0000313" key="1">
    <source>
        <dbReference type="EnsemblMetazoa" id="tetur06g02980.1"/>
    </source>
</evidence>
<protein>
    <submittedName>
        <fullName evidence="1">Uncharacterized protein</fullName>
    </submittedName>
</protein>
<dbReference type="AlphaFoldDB" id="T1K752"/>
<dbReference type="EMBL" id="CAEY01001799">
    <property type="status" value="NOT_ANNOTATED_CDS"/>
    <property type="molecule type" value="Genomic_DNA"/>
</dbReference>
<name>T1K752_TETUR</name>
<dbReference type="HOGENOM" id="CLU_1654389_0_0_1"/>